<comment type="similarity">
    <text evidence="2">Belongs to the FliR/MopE/SpaR family.</text>
</comment>
<dbReference type="PRINTS" id="PR00953">
    <property type="entry name" value="TYPE3IMRPROT"/>
</dbReference>
<dbReference type="AlphaFoldDB" id="A0A7X9IIQ1"/>
<accession>A0A7X9IIQ1</accession>
<dbReference type="Proteomes" id="UP000524246">
    <property type="component" value="Unassembled WGS sequence"/>
</dbReference>
<sequence length="267" mass="28155">MLDQTLLEVPQQLFQRLDLVWTFILLFVRYLSMMMLLPGISMGMRGLMVRVPATIALAIASVSTSRLAPVPADYVQVGWLIVAEILFGLVIGMIPYLIVSGAQMAGQLTSNTMGLAAGNLIDPSLGTGTTPLSLLMGDLVILTFLLLSGHHVAIYFAAGLGGAIPPGALLPIGSTAELLVDRSAYIFESGVILSAPVIVALLLTQFVMGLISKAVPTVNIFIVSFPLTIGIGLIITALSLPAFMLAVSKQITGVEGSLMVVCRAMMQ</sequence>
<feature type="transmembrane region" description="Helical" evidence="7">
    <location>
        <begin position="184"/>
        <end position="208"/>
    </location>
</feature>
<keyword evidence="6 7" id="KW-0472">Membrane</keyword>
<evidence type="ECO:0000256" key="6">
    <source>
        <dbReference type="ARBA" id="ARBA00023136"/>
    </source>
</evidence>
<dbReference type="PANTHER" id="PTHR30065">
    <property type="entry name" value="FLAGELLAR BIOSYNTHETIC PROTEIN FLIR"/>
    <property type="match status" value="1"/>
</dbReference>
<comment type="subcellular location">
    <subcellularLocation>
        <location evidence="1">Cell membrane</location>
        <topology evidence="1">Multi-pass membrane protein</topology>
    </subcellularLocation>
</comment>
<evidence type="ECO:0000313" key="8">
    <source>
        <dbReference type="EMBL" id="NMC61840.1"/>
    </source>
</evidence>
<keyword evidence="5 7" id="KW-1133">Transmembrane helix</keyword>
<evidence type="ECO:0000256" key="7">
    <source>
        <dbReference type="SAM" id="Phobius"/>
    </source>
</evidence>
<feature type="transmembrane region" description="Helical" evidence="7">
    <location>
        <begin position="20"/>
        <end position="40"/>
    </location>
</feature>
<dbReference type="GO" id="GO:0006605">
    <property type="term" value="P:protein targeting"/>
    <property type="evidence" value="ECO:0007669"/>
    <property type="project" value="InterPro"/>
</dbReference>
<dbReference type="InterPro" id="IPR002010">
    <property type="entry name" value="T3SS_IM_R"/>
</dbReference>
<evidence type="ECO:0000256" key="4">
    <source>
        <dbReference type="ARBA" id="ARBA00022692"/>
    </source>
</evidence>
<evidence type="ECO:0000256" key="5">
    <source>
        <dbReference type="ARBA" id="ARBA00022989"/>
    </source>
</evidence>
<evidence type="ECO:0000256" key="2">
    <source>
        <dbReference type="ARBA" id="ARBA00009772"/>
    </source>
</evidence>
<keyword evidence="3" id="KW-1003">Cell membrane</keyword>
<feature type="transmembrane region" description="Helical" evidence="7">
    <location>
        <begin position="152"/>
        <end position="172"/>
    </location>
</feature>
<feature type="transmembrane region" description="Helical" evidence="7">
    <location>
        <begin position="120"/>
        <end position="146"/>
    </location>
</feature>
<feature type="transmembrane region" description="Helical" evidence="7">
    <location>
        <begin position="77"/>
        <end position="99"/>
    </location>
</feature>
<dbReference type="PANTHER" id="PTHR30065:SF1">
    <property type="entry name" value="SURFACE PRESENTATION OF ANTIGENS PROTEIN SPAR"/>
    <property type="match status" value="1"/>
</dbReference>
<reference evidence="8 9" key="1">
    <citation type="journal article" date="2020" name="Biotechnol. Biofuels">
        <title>New insights from the biogas microbiome by comprehensive genome-resolved metagenomics of nearly 1600 species originating from multiple anaerobic digesters.</title>
        <authorList>
            <person name="Campanaro S."/>
            <person name="Treu L."/>
            <person name="Rodriguez-R L.M."/>
            <person name="Kovalovszki A."/>
            <person name="Ziels R.M."/>
            <person name="Maus I."/>
            <person name="Zhu X."/>
            <person name="Kougias P.G."/>
            <person name="Basile A."/>
            <person name="Luo G."/>
            <person name="Schluter A."/>
            <person name="Konstantinidis K.T."/>
            <person name="Angelidaki I."/>
        </authorList>
    </citation>
    <scope>NUCLEOTIDE SEQUENCE [LARGE SCALE GENOMIC DNA]</scope>
    <source>
        <strain evidence="8">AS27yjCOA_65</strain>
    </source>
</reference>
<dbReference type="GO" id="GO:0005886">
    <property type="term" value="C:plasma membrane"/>
    <property type="evidence" value="ECO:0007669"/>
    <property type="project" value="UniProtKB-SubCell"/>
</dbReference>
<dbReference type="Pfam" id="PF01311">
    <property type="entry name" value="Bac_export_1"/>
    <property type="match status" value="1"/>
</dbReference>
<comment type="caution">
    <text evidence="8">The sequence shown here is derived from an EMBL/GenBank/DDBJ whole genome shotgun (WGS) entry which is preliminary data.</text>
</comment>
<gene>
    <name evidence="8" type="ORF">GYA55_01590</name>
</gene>
<dbReference type="EMBL" id="JAAZON010000059">
    <property type="protein sequence ID" value="NMC61840.1"/>
    <property type="molecule type" value="Genomic_DNA"/>
</dbReference>
<organism evidence="8 9">
    <name type="scientific">SAR324 cluster bacterium</name>
    <dbReference type="NCBI Taxonomy" id="2024889"/>
    <lineage>
        <taxon>Bacteria</taxon>
        <taxon>Deltaproteobacteria</taxon>
        <taxon>SAR324 cluster</taxon>
    </lineage>
</organism>
<feature type="transmembrane region" description="Helical" evidence="7">
    <location>
        <begin position="220"/>
        <end position="247"/>
    </location>
</feature>
<feature type="transmembrane region" description="Helical" evidence="7">
    <location>
        <begin position="47"/>
        <end position="65"/>
    </location>
</feature>
<evidence type="ECO:0008006" key="10">
    <source>
        <dbReference type="Google" id="ProtNLM"/>
    </source>
</evidence>
<evidence type="ECO:0000256" key="1">
    <source>
        <dbReference type="ARBA" id="ARBA00004651"/>
    </source>
</evidence>
<protein>
    <recommendedName>
        <fullName evidence="10">Flagellar biosynthetic protein FliR</fullName>
    </recommendedName>
</protein>
<keyword evidence="4 7" id="KW-0812">Transmembrane</keyword>
<proteinExistence type="inferred from homology"/>
<evidence type="ECO:0000313" key="9">
    <source>
        <dbReference type="Proteomes" id="UP000524246"/>
    </source>
</evidence>
<name>A0A7X9IIQ1_9DELT</name>
<evidence type="ECO:0000256" key="3">
    <source>
        <dbReference type="ARBA" id="ARBA00022475"/>
    </source>
</evidence>